<name>A0A7M7RD45_STRPU</name>
<accession>A0A7M7RD45</accession>
<dbReference type="PANTHER" id="PTHR13527:SF0">
    <property type="entry name" value="SAYSVFN DOMAIN-CONTAINING PROTEIN 1"/>
    <property type="match status" value="1"/>
</dbReference>
<dbReference type="RefSeq" id="XP_781658.1">
    <property type="nucleotide sequence ID" value="XM_776565.5"/>
</dbReference>
<dbReference type="GeneID" id="576237"/>
<dbReference type="KEGG" id="spu:576237"/>
<organism evidence="4 5">
    <name type="scientific">Strongylocentrotus purpuratus</name>
    <name type="common">Purple sea urchin</name>
    <dbReference type="NCBI Taxonomy" id="7668"/>
    <lineage>
        <taxon>Eukaryota</taxon>
        <taxon>Metazoa</taxon>
        <taxon>Echinodermata</taxon>
        <taxon>Eleutherozoa</taxon>
        <taxon>Echinozoa</taxon>
        <taxon>Echinoidea</taxon>
        <taxon>Euechinoidea</taxon>
        <taxon>Echinacea</taxon>
        <taxon>Camarodonta</taxon>
        <taxon>Echinidea</taxon>
        <taxon>Strongylocentrotidae</taxon>
        <taxon>Strongylocentrotus</taxon>
    </lineage>
</organism>
<reference evidence="5" key="1">
    <citation type="submission" date="2015-02" db="EMBL/GenBank/DDBJ databases">
        <title>Genome sequencing for Strongylocentrotus purpuratus.</title>
        <authorList>
            <person name="Murali S."/>
            <person name="Liu Y."/>
            <person name="Vee V."/>
            <person name="English A."/>
            <person name="Wang M."/>
            <person name="Skinner E."/>
            <person name="Han Y."/>
            <person name="Muzny D.M."/>
            <person name="Worley K.C."/>
            <person name="Gibbs R.A."/>
        </authorList>
    </citation>
    <scope>NUCLEOTIDE SEQUENCE</scope>
</reference>
<evidence type="ECO:0000256" key="2">
    <source>
        <dbReference type="SAM" id="Phobius"/>
    </source>
</evidence>
<dbReference type="Pfam" id="PF10260">
    <property type="entry name" value="SAYSvFN"/>
    <property type="match status" value="1"/>
</dbReference>
<dbReference type="OMA" id="ERQLTMG"/>
<evidence type="ECO:0000313" key="5">
    <source>
        <dbReference type="Proteomes" id="UP000007110"/>
    </source>
</evidence>
<evidence type="ECO:0000256" key="1">
    <source>
        <dbReference type="SAM" id="MobiDB-lite"/>
    </source>
</evidence>
<dbReference type="Proteomes" id="UP000007110">
    <property type="component" value="Unassembled WGS sequence"/>
</dbReference>
<protein>
    <recommendedName>
        <fullName evidence="3">SAYSvFN domain-containing protein</fullName>
    </recommendedName>
</protein>
<keyword evidence="2" id="KW-0812">Transmembrane</keyword>
<dbReference type="InterPro" id="IPR039159">
    <property type="entry name" value="SAYSD1"/>
</dbReference>
<proteinExistence type="predicted"/>
<feature type="compositionally biased region" description="Basic and acidic residues" evidence="1">
    <location>
        <begin position="38"/>
        <end position="60"/>
    </location>
</feature>
<evidence type="ECO:0000259" key="3">
    <source>
        <dbReference type="Pfam" id="PF10260"/>
    </source>
</evidence>
<dbReference type="FunCoup" id="A0A7M7RD45">
    <property type="interactions" value="64"/>
</dbReference>
<feature type="compositionally biased region" description="Polar residues" evidence="1">
    <location>
        <begin position="78"/>
        <end position="91"/>
    </location>
</feature>
<feature type="region of interest" description="Disordered" evidence="1">
    <location>
        <begin position="1"/>
        <end position="91"/>
    </location>
</feature>
<dbReference type="EnsemblMetazoa" id="XM_776565">
    <property type="protein sequence ID" value="XP_781658"/>
    <property type="gene ID" value="LOC576237"/>
</dbReference>
<dbReference type="AlphaFoldDB" id="A0A7M7RD45"/>
<reference evidence="4" key="2">
    <citation type="submission" date="2021-01" db="UniProtKB">
        <authorList>
            <consortium name="EnsemblMetazoa"/>
        </authorList>
    </citation>
    <scope>IDENTIFICATION</scope>
</reference>
<evidence type="ECO:0000313" key="4">
    <source>
        <dbReference type="EnsemblMetazoa" id="XP_781658"/>
    </source>
</evidence>
<feature type="transmembrane region" description="Helical" evidence="2">
    <location>
        <begin position="107"/>
        <end position="136"/>
    </location>
</feature>
<feature type="domain" description="SAYSvFN" evidence="3">
    <location>
        <begin position="107"/>
        <end position="176"/>
    </location>
</feature>
<dbReference type="OrthoDB" id="71310at2759"/>
<keyword evidence="2" id="KW-1133">Transmembrane helix</keyword>
<sequence>MEEQLAAYRAKKAKERSSNSQVSGGLFGIGGGPFFRNRQKDATEKDTTKRVEDENMKSEEERDNADATMQKDDENSTDARTNVTPQSFSSKPYSTSTINPYRLALKAVLWLALFGLFVCIGFGAVYVILSLFYIIYANMRGAGEKTPGEKSAYSVFNPKCERIHGTLTAEEIEKGMIYGIGGAMR</sequence>
<dbReference type="PANTHER" id="PTHR13527">
    <property type="entry name" value="SAYSVFN DOMAIN-CONTAINING PROTEIN 1"/>
    <property type="match status" value="1"/>
</dbReference>
<keyword evidence="2" id="KW-0472">Membrane</keyword>
<dbReference type="InParanoid" id="A0A7M7RD45"/>
<dbReference type="InterPro" id="IPR019387">
    <property type="entry name" value="SAYSvFN_dom"/>
</dbReference>
<keyword evidence="5" id="KW-1185">Reference proteome</keyword>